<comment type="caution">
    <text evidence="6">The sequence shown here is derived from an EMBL/GenBank/DDBJ whole genome shotgun (WGS) entry which is preliminary data.</text>
</comment>
<protein>
    <submittedName>
        <fullName evidence="6">GntR family transcriptional regulator</fullName>
    </submittedName>
</protein>
<keyword evidence="1" id="KW-0805">Transcription regulation</keyword>
<keyword evidence="2" id="KW-0238">DNA-binding</keyword>
<accession>A0ABP6LTZ8</accession>
<feature type="domain" description="HTH gntR-type" evidence="5">
    <location>
        <begin position="25"/>
        <end position="92"/>
    </location>
</feature>
<dbReference type="Pfam" id="PF00392">
    <property type="entry name" value="GntR"/>
    <property type="match status" value="1"/>
</dbReference>
<dbReference type="Proteomes" id="UP001500236">
    <property type="component" value="Unassembled WGS sequence"/>
</dbReference>
<dbReference type="InterPro" id="IPR036390">
    <property type="entry name" value="WH_DNA-bd_sf"/>
</dbReference>
<dbReference type="PRINTS" id="PR00033">
    <property type="entry name" value="HTHASNC"/>
</dbReference>
<dbReference type="Pfam" id="PF07729">
    <property type="entry name" value="FCD"/>
    <property type="match status" value="1"/>
</dbReference>
<gene>
    <name evidence="6" type="ORF">GCM10010529_05800</name>
</gene>
<evidence type="ECO:0000256" key="4">
    <source>
        <dbReference type="SAM" id="MobiDB-lite"/>
    </source>
</evidence>
<feature type="region of interest" description="Disordered" evidence="4">
    <location>
        <begin position="1"/>
        <end position="22"/>
    </location>
</feature>
<reference evidence="7" key="1">
    <citation type="journal article" date="2019" name="Int. J. Syst. Evol. Microbiol.">
        <title>The Global Catalogue of Microorganisms (GCM) 10K type strain sequencing project: providing services to taxonomists for standard genome sequencing and annotation.</title>
        <authorList>
            <consortium name="The Broad Institute Genomics Platform"/>
            <consortium name="The Broad Institute Genome Sequencing Center for Infectious Disease"/>
            <person name="Wu L."/>
            <person name="Ma J."/>
        </authorList>
    </citation>
    <scope>NUCLEOTIDE SEQUENCE [LARGE SCALE GENOMIC DNA]</scope>
    <source>
        <strain evidence="7">JCM 14309</strain>
    </source>
</reference>
<dbReference type="InterPro" id="IPR000485">
    <property type="entry name" value="AsnC-type_HTH_dom"/>
</dbReference>
<dbReference type="SMART" id="SM00895">
    <property type="entry name" value="FCD"/>
    <property type="match status" value="1"/>
</dbReference>
<dbReference type="PANTHER" id="PTHR43537">
    <property type="entry name" value="TRANSCRIPTIONAL REGULATOR, GNTR FAMILY"/>
    <property type="match status" value="1"/>
</dbReference>
<keyword evidence="7" id="KW-1185">Reference proteome</keyword>
<dbReference type="SMART" id="SM00345">
    <property type="entry name" value="HTH_GNTR"/>
    <property type="match status" value="1"/>
</dbReference>
<evidence type="ECO:0000256" key="2">
    <source>
        <dbReference type="ARBA" id="ARBA00023125"/>
    </source>
</evidence>
<sequence>MASSETRSPGSGSGLGVGSGSVRPVSKAAAAYASLRKSIRVGDLEPGERVTLKRLSEHLGMSLTPVREALSRLESEGFVVHDPHRGTSIAELTPARIEQVYRLRGVLEPMAVRLAGERATPADIDRLRELVLACDEATTPLEVVENNEDLHLAIYRLSGDSLLLGFIDQLWAGMPYPSLGLYGSQSRVSQSSQEHHRIVEAMAEGRLDDAAETMRLHIDHGRAAALKNLDAD</sequence>
<dbReference type="EMBL" id="BAAAVT010000003">
    <property type="protein sequence ID" value="GAA3054612.1"/>
    <property type="molecule type" value="Genomic_DNA"/>
</dbReference>
<evidence type="ECO:0000313" key="6">
    <source>
        <dbReference type="EMBL" id="GAA3054612.1"/>
    </source>
</evidence>
<dbReference type="InterPro" id="IPR011711">
    <property type="entry name" value="GntR_C"/>
</dbReference>
<dbReference type="Gene3D" id="1.20.120.530">
    <property type="entry name" value="GntR ligand-binding domain-like"/>
    <property type="match status" value="1"/>
</dbReference>
<organism evidence="6 7">
    <name type="scientific">Nesterenkonia aethiopica</name>
    <dbReference type="NCBI Taxonomy" id="269144"/>
    <lineage>
        <taxon>Bacteria</taxon>
        <taxon>Bacillati</taxon>
        <taxon>Actinomycetota</taxon>
        <taxon>Actinomycetes</taxon>
        <taxon>Micrococcales</taxon>
        <taxon>Micrococcaceae</taxon>
        <taxon>Nesterenkonia</taxon>
    </lineage>
</organism>
<dbReference type="SUPFAM" id="SSF48008">
    <property type="entry name" value="GntR ligand-binding domain-like"/>
    <property type="match status" value="1"/>
</dbReference>
<dbReference type="Gene3D" id="1.10.10.10">
    <property type="entry name" value="Winged helix-like DNA-binding domain superfamily/Winged helix DNA-binding domain"/>
    <property type="match status" value="1"/>
</dbReference>
<evidence type="ECO:0000259" key="5">
    <source>
        <dbReference type="PROSITE" id="PS50949"/>
    </source>
</evidence>
<dbReference type="InterPro" id="IPR036388">
    <property type="entry name" value="WH-like_DNA-bd_sf"/>
</dbReference>
<evidence type="ECO:0000256" key="3">
    <source>
        <dbReference type="ARBA" id="ARBA00023163"/>
    </source>
</evidence>
<dbReference type="PANTHER" id="PTHR43537:SF45">
    <property type="entry name" value="GNTR FAMILY REGULATORY PROTEIN"/>
    <property type="match status" value="1"/>
</dbReference>
<name>A0ABP6LTZ8_9MICC</name>
<dbReference type="CDD" id="cd07377">
    <property type="entry name" value="WHTH_GntR"/>
    <property type="match status" value="1"/>
</dbReference>
<dbReference type="RefSeq" id="WP_085437686.1">
    <property type="nucleotide sequence ID" value="NZ_BAAAVT010000003.1"/>
</dbReference>
<evidence type="ECO:0000256" key="1">
    <source>
        <dbReference type="ARBA" id="ARBA00023015"/>
    </source>
</evidence>
<dbReference type="InterPro" id="IPR000524">
    <property type="entry name" value="Tscrpt_reg_HTH_GntR"/>
</dbReference>
<proteinExistence type="predicted"/>
<dbReference type="PROSITE" id="PS50949">
    <property type="entry name" value="HTH_GNTR"/>
    <property type="match status" value="1"/>
</dbReference>
<evidence type="ECO:0000313" key="7">
    <source>
        <dbReference type="Proteomes" id="UP001500236"/>
    </source>
</evidence>
<keyword evidence="3" id="KW-0804">Transcription</keyword>
<dbReference type="InterPro" id="IPR008920">
    <property type="entry name" value="TF_FadR/GntR_C"/>
</dbReference>
<dbReference type="SUPFAM" id="SSF46785">
    <property type="entry name" value="Winged helix' DNA-binding domain"/>
    <property type="match status" value="1"/>
</dbReference>